<proteinExistence type="predicted"/>
<dbReference type="Proteomes" id="UP000018692">
    <property type="component" value="Unassembled WGS sequence"/>
</dbReference>
<name>V8AMG3_9LACT</name>
<sequence length="31" mass="3627">MNIADADFALSLERVLDFETELREQLKKAIF</sequence>
<dbReference type="PATRIC" id="fig|1380772.3.peg.1801"/>
<protein>
    <submittedName>
        <fullName evidence="1">Uncharacterized protein</fullName>
    </submittedName>
</protein>
<dbReference type="EMBL" id="AVFE01000060">
    <property type="protein sequence ID" value="ETD03815.1"/>
    <property type="molecule type" value="Genomic_DNA"/>
</dbReference>
<evidence type="ECO:0000313" key="1">
    <source>
        <dbReference type="EMBL" id="ETD03815.1"/>
    </source>
</evidence>
<gene>
    <name evidence="2" type="ORF">N568_0109425</name>
    <name evidence="1" type="ORF">N568_0111375</name>
</gene>
<comment type="caution">
    <text evidence="1">The sequence shown here is derived from an EMBL/GenBank/DDBJ whole genome shotgun (WGS) entry which is preliminary data.</text>
</comment>
<accession>V8AMG3</accession>
<evidence type="ECO:0000313" key="3">
    <source>
        <dbReference type="Proteomes" id="UP000018692"/>
    </source>
</evidence>
<organism evidence="1 3">
    <name type="scientific">Lactococcus garvieae TRF1</name>
    <dbReference type="NCBI Taxonomy" id="1380772"/>
    <lineage>
        <taxon>Bacteria</taxon>
        <taxon>Bacillati</taxon>
        <taxon>Bacillota</taxon>
        <taxon>Bacilli</taxon>
        <taxon>Lactobacillales</taxon>
        <taxon>Streptococcaceae</taxon>
        <taxon>Lactococcus</taxon>
    </lineage>
</organism>
<dbReference type="EMBL" id="AVFE01000037">
    <property type="protein sequence ID" value="ETD04180.1"/>
    <property type="molecule type" value="Genomic_DNA"/>
</dbReference>
<reference evidence="1 3" key="1">
    <citation type="submission" date="2013-07" db="EMBL/GenBank/DDBJ databases">
        <title>Isolation of Lactococcus garvieae strain TRF1 from the fecal material of a timber rattlesnake.</title>
        <authorList>
            <person name="McLaughlin R.W."/>
            <person name="Cochran P.A."/>
            <person name="Dowd S.E."/>
        </authorList>
    </citation>
    <scope>NUCLEOTIDE SEQUENCE [LARGE SCALE GENOMIC DNA]</scope>
    <source>
        <strain evidence="1 3">TRF1</strain>
    </source>
</reference>
<dbReference type="AlphaFoldDB" id="V8AMG3"/>
<evidence type="ECO:0000313" key="2">
    <source>
        <dbReference type="EMBL" id="ETD04180.1"/>
    </source>
</evidence>